<feature type="domain" description="RCK N-terminal" evidence="1">
    <location>
        <begin position="4"/>
        <end position="42"/>
    </location>
</feature>
<protein>
    <recommendedName>
        <fullName evidence="1">RCK N-terminal domain-containing protein</fullName>
    </recommendedName>
</protein>
<keyword evidence="3" id="KW-1185">Reference proteome</keyword>
<accession>C0GDJ3</accession>
<dbReference type="RefSeq" id="WP_008514806.1">
    <property type="nucleotide sequence ID" value="NZ_ACJM01000002.1"/>
</dbReference>
<dbReference type="AlphaFoldDB" id="C0GDJ3"/>
<evidence type="ECO:0000313" key="2">
    <source>
        <dbReference type="EMBL" id="EEG78714.1"/>
    </source>
</evidence>
<reference evidence="2 3" key="1">
    <citation type="submission" date="2009-02" db="EMBL/GenBank/DDBJ databases">
        <title>Sequencing of the draft genome and assembly of Dethiobacter alkaliphilus AHT 1.</title>
        <authorList>
            <consortium name="US DOE Joint Genome Institute (JGI-PGF)"/>
            <person name="Lucas S."/>
            <person name="Copeland A."/>
            <person name="Lapidus A."/>
            <person name="Glavina del Rio T."/>
            <person name="Dalin E."/>
            <person name="Tice H."/>
            <person name="Bruce D."/>
            <person name="Goodwin L."/>
            <person name="Pitluck S."/>
            <person name="Larimer F."/>
            <person name="Land M.L."/>
            <person name="Hauser L."/>
            <person name="Muyzer G."/>
        </authorList>
    </citation>
    <scope>NUCLEOTIDE SEQUENCE [LARGE SCALE GENOMIC DNA]</scope>
    <source>
        <strain evidence="2 3">AHT 1</strain>
    </source>
</reference>
<evidence type="ECO:0000259" key="1">
    <source>
        <dbReference type="Pfam" id="PF02254"/>
    </source>
</evidence>
<gene>
    <name evidence="2" type="ORF">DealDRAFT_0644</name>
</gene>
<dbReference type="EMBL" id="ACJM01000002">
    <property type="protein sequence ID" value="EEG78714.1"/>
    <property type="molecule type" value="Genomic_DNA"/>
</dbReference>
<proteinExistence type="predicted"/>
<dbReference type="Gene3D" id="3.40.50.720">
    <property type="entry name" value="NAD(P)-binding Rossmann-like Domain"/>
    <property type="match status" value="1"/>
</dbReference>
<dbReference type="OrthoDB" id="149130at2"/>
<dbReference type="eggNOG" id="COG1226">
    <property type="taxonomic scope" value="Bacteria"/>
</dbReference>
<organism evidence="2 3">
    <name type="scientific">Dethiobacter alkaliphilus AHT 1</name>
    <dbReference type="NCBI Taxonomy" id="555088"/>
    <lineage>
        <taxon>Bacteria</taxon>
        <taxon>Bacillati</taxon>
        <taxon>Bacillota</taxon>
        <taxon>Dethiobacteria</taxon>
        <taxon>Dethiobacterales</taxon>
        <taxon>Dethiobacteraceae</taxon>
        <taxon>Dethiobacter</taxon>
    </lineage>
</organism>
<dbReference type="Pfam" id="PF02254">
    <property type="entry name" value="TrkA_N"/>
    <property type="match status" value="1"/>
</dbReference>
<name>C0GDJ3_DETAL</name>
<dbReference type="Proteomes" id="UP000006443">
    <property type="component" value="Unassembled WGS sequence"/>
</dbReference>
<comment type="caution">
    <text evidence="2">The sequence shown here is derived from an EMBL/GenBank/DDBJ whole genome shotgun (WGS) entry which is preliminary data.</text>
</comment>
<dbReference type="STRING" id="555088.DealDRAFT_0644"/>
<evidence type="ECO:0000313" key="3">
    <source>
        <dbReference type="Proteomes" id="UP000006443"/>
    </source>
</evidence>
<dbReference type="GO" id="GO:0006813">
    <property type="term" value="P:potassium ion transport"/>
    <property type="evidence" value="ECO:0007669"/>
    <property type="project" value="InterPro"/>
</dbReference>
<sequence length="206" mass="22886">METLILGAGQFGRRAATFLQKSKGSIAIVDNNKEALDQVTGKTQTFKSEAIEFMQKHLDRYEWVVPAIPVHVALLWLFSEFKDAGRQIEKISVPEQVTVPNPFWHNGTLYASLASHLCPEDCPEPDGYCTVTGEERKEPLYRILGELKVPGFTVNVLQSHQMAPGVGGLLVRELKELREEFKSGKSSRILATSCGCHAVIDAFTIK</sequence>
<dbReference type="InterPro" id="IPR003148">
    <property type="entry name" value="RCK_N"/>
</dbReference>